<dbReference type="GO" id="GO:0016192">
    <property type="term" value="P:vesicle-mediated transport"/>
    <property type="evidence" value="ECO:0007669"/>
    <property type="project" value="InterPro"/>
</dbReference>
<accession>A0A024UTD2</accession>
<dbReference type="InterPro" id="IPR013176">
    <property type="entry name" value="Ccz1"/>
</dbReference>
<evidence type="ECO:0000256" key="1">
    <source>
        <dbReference type="ARBA" id="ARBA00005352"/>
    </source>
</evidence>
<dbReference type="InterPro" id="IPR043987">
    <property type="entry name" value="CCZ1/INTU/HSP4_longin_1"/>
</dbReference>
<organism evidence="3">
    <name type="scientific">Aphanomyces invadans</name>
    <dbReference type="NCBI Taxonomy" id="157072"/>
    <lineage>
        <taxon>Eukaryota</taxon>
        <taxon>Sar</taxon>
        <taxon>Stramenopiles</taxon>
        <taxon>Oomycota</taxon>
        <taxon>Saprolegniomycetes</taxon>
        <taxon>Saprolegniales</taxon>
        <taxon>Verrucalvaceae</taxon>
        <taxon>Aphanomyces</taxon>
    </lineage>
</organism>
<evidence type="ECO:0000313" key="3">
    <source>
        <dbReference type="EMBL" id="ETW09776.1"/>
    </source>
</evidence>
<dbReference type="VEuPathDB" id="FungiDB:H310_00257"/>
<comment type="similarity">
    <text evidence="1">Belongs to the CCZ1 family.</text>
</comment>
<proteinExistence type="inferred from homology"/>
<dbReference type="RefSeq" id="XP_008861187.1">
    <property type="nucleotide sequence ID" value="XM_008862965.1"/>
</dbReference>
<dbReference type="AlphaFoldDB" id="A0A024UTD2"/>
<dbReference type="EMBL" id="KI913952">
    <property type="protein sequence ID" value="ETW09776.1"/>
    <property type="molecule type" value="Genomic_DNA"/>
</dbReference>
<dbReference type="eggNOG" id="ENOG502RRJW">
    <property type="taxonomic scope" value="Eukaryota"/>
</dbReference>
<dbReference type="PANTHER" id="PTHR13056:SF0">
    <property type="entry name" value="VACUOLAR FUSION PROTEIN CCZ1 HOMOLOG-RELATED"/>
    <property type="match status" value="1"/>
</dbReference>
<dbReference type="GeneID" id="20077307"/>
<protein>
    <recommendedName>
        <fullName evidence="2">CCZ1/INTU/HSP4 first Longin domain-containing protein</fullName>
    </recommendedName>
</protein>
<dbReference type="OrthoDB" id="240546at2759"/>
<dbReference type="GO" id="GO:0035658">
    <property type="term" value="C:Mon1-Ccz1 complex"/>
    <property type="evidence" value="ECO:0007669"/>
    <property type="project" value="InterPro"/>
</dbReference>
<sequence>MEVIVWHEDLGSDDDAASEEESLARILYYWPPRSTNEQLRVLQLLQGTYSFASTFSKQRPSSTLTHVQLTNMHYCFERVESKVWMAFGHNSAKDVDRYIMETLLRGMYSSFFLLHGGIASALDSVDPSKECPQVVLDAGLHTGMAILLELAACRKNIRRTTQLISKIQNDKDTETCATATADLSKLKAWADLLADVSPAYQLQRTLTAFFPVYLANLDVHNLTCLYDLDGICTAPVDCMLQMAGHLLAQSLHSEVPAVLHCASFLHGQLVCGGGWDPAQLELVYRFLRLREQQAMHVSKFRLPGSILPPWLRPPCPDSLKPIWASKQTYIDGDLQPFKKRTSAKDLLVDAIASTSSSAVSPSEVRGFQTTDGMFREDLGPDKLWRLPLFDRSCDGEATADLVVWHEAACTLILCVQPHAPSSGLIADVGWHLRQSVYVGAFHGAAPVGPHESSSAFVHLNRLTKQVHLHNVGNFKGPVPPRLVASCFHPRLLDELKYVRHDLASDDGIMDIFTKTASDGWIIVRRSGSLERELVAFVDAKAVDSIADLSNSMNTLIHTSFDKIFM</sequence>
<dbReference type="PANTHER" id="PTHR13056">
    <property type="entry name" value="VACUOLAR FUSION PROTEIN CCZ1 HOMOLOG-RELATED"/>
    <property type="match status" value="1"/>
</dbReference>
<feature type="domain" description="CCZ1/INTU/HSP4 first Longin" evidence="2">
    <location>
        <begin position="17"/>
        <end position="116"/>
    </location>
</feature>
<dbReference type="Pfam" id="PF19031">
    <property type="entry name" value="Intu_longin_1"/>
    <property type="match status" value="1"/>
</dbReference>
<gene>
    <name evidence="3" type="ORF">H310_00257</name>
</gene>
<evidence type="ECO:0000259" key="2">
    <source>
        <dbReference type="Pfam" id="PF19031"/>
    </source>
</evidence>
<name>A0A024UTD2_9STRA</name>
<reference evidence="3" key="1">
    <citation type="submission" date="2013-12" db="EMBL/GenBank/DDBJ databases">
        <title>The Genome Sequence of Aphanomyces invadans NJM9701.</title>
        <authorList>
            <consortium name="The Broad Institute Genomics Platform"/>
            <person name="Russ C."/>
            <person name="Tyler B."/>
            <person name="van West P."/>
            <person name="Dieguez-Uribeondo J."/>
            <person name="Young S.K."/>
            <person name="Zeng Q."/>
            <person name="Gargeya S."/>
            <person name="Fitzgerald M."/>
            <person name="Abouelleil A."/>
            <person name="Alvarado L."/>
            <person name="Chapman S.B."/>
            <person name="Gainer-Dewar J."/>
            <person name="Goldberg J."/>
            <person name="Griggs A."/>
            <person name="Gujja S."/>
            <person name="Hansen M."/>
            <person name="Howarth C."/>
            <person name="Imamovic A."/>
            <person name="Ireland A."/>
            <person name="Larimer J."/>
            <person name="McCowan C."/>
            <person name="Murphy C."/>
            <person name="Pearson M."/>
            <person name="Poon T.W."/>
            <person name="Priest M."/>
            <person name="Roberts A."/>
            <person name="Saif S."/>
            <person name="Shea T."/>
            <person name="Sykes S."/>
            <person name="Wortman J."/>
            <person name="Nusbaum C."/>
            <person name="Birren B."/>
        </authorList>
    </citation>
    <scope>NUCLEOTIDE SEQUENCE [LARGE SCALE GENOMIC DNA]</scope>
    <source>
        <strain evidence="3">NJM9701</strain>
    </source>
</reference>
<dbReference type="STRING" id="157072.A0A024UTD2"/>